<dbReference type="AlphaFoldDB" id="A0AAV1QC18"/>
<dbReference type="InterPro" id="IPR041588">
    <property type="entry name" value="Integrase_H2C2"/>
</dbReference>
<dbReference type="Gene3D" id="1.10.340.70">
    <property type="match status" value="1"/>
</dbReference>
<reference evidence="2 3" key="1">
    <citation type="submission" date="2024-01" db="EMBL/GenBank/DDBJ databases">
        <authorList>
            <person name="Alioto T."/>
            <person name="Alioto T."/>
            <person name="Gomez Garrido J."/>
        </authorList>
    </citation>
    <scope>NUCLEOTIDE SEQUENCE [LARGE SCALE GENOMIC DNA]</scope>
</reference>
<protein>
    <recommendedName>
        <fullName evidence="1">Integrase zinc-binding domain-containing protein</fullName>
    </recommendedName>
</protein>
<sequence length="81" mass="9448">MDPEMARQVMDVKVHDRYPEGTTSKQRYVIKRRADNFTIKEEANSIFVEFHCSGIGGHFGIEKTHSAIITRYYWPGIEEDI</sequence>
<evidence type="ECO:0000313" key="2">
    <source>
        <dbReference type="EMBL" id="CAK6981611.1"/>
    </source>
</evidence>
<organism evidence="2 3">
    <name type="scientific">Scomber scombrus</name>
    <name type="common">Atlantic mackerel</name>
    <name type="synonym">Scomber vernalis</name>
    <dbReference type="NCBI Taxonomy" id="13677"/>
    <lineage>
        <taxon>Eukaryota</taxon>
        <taxon>Metazoa</taxon>
        <taxon>Chordata</taxon>
        <taxon>Craniata</taxon>
        <taxon>Vertebrata</taxon>
        <taxon>Euteleostomi</taxon>
        <taxon>Actinopterygii</taxon>
        <taxon>Neopterygii</taxon>
        <taxon>Teleostei</taxon>
        <taxon>Neoteleostei</taxon>
        <taxon>Acanthomorphata</taxon>
        <taxon>Pelagiaria</taxon>
        <taxon>Scombriformes</taxon>
        <taxon>Scombridae</taxon>
        <taxon>Scomber</taxon>
    </lineage>
</organism>
<evidence type="ECO:0000313" key="3">
    <source>
        <dbReference type="Proteomes" id="UP001314229"/>
    </source>
</evidence>
<keyword evidence="3" id="KW-1185">Reference proteome</keyword>
<accession>A0AAV1QC18</accession>
<feature type="domain" description="Integrase zinc-binding" evidence="1">
    <location>
        <begin position="41"/>
        <end position="81"/>
    </location>
</feature>
<dbReference type="EMBL" id="CAWUFR010000854">
    <property type="protein sequence ID" value="CAK6981611.1"/>
    <property type="molecule type" value="Genomic_DNA"/>
</dbReference>
<feature type="non-terminal residue" evidence="2">
    <location>
        <position position="81"/>
    </location>
</feature>
<proteinExistence type="predicted"/>
<dbReference type="Proteomes" id="UP001314229">
    <property type="component" value="Unassembled WGS sequence"/>
</dbReference>
<name>A0AAV1QC18_SCOSC</name>
<dbReference type="Pfam" id="PF17921">
    <property type="entry name" value="Integrase_H2C2"/>
    <property type="match status" value="1"/>
</dbReference>
<comment type="caution">
    <text evidence="2">The sequence shown here is derived from an EMBL/GenBank/DDBJ whole genome shotgun (WGS) entry which is preliminary data.</text>
</comment>
<evidence type="ECO:0000259" key="1">
    <source>
        <dbReference type="Pfam" id="PF17921"/>
    </source>
</evidence>
<gene>
    <name evidence="2" type="ORF">FSCOSCO3_A028008</name>
</gene>